<sequence>MLMQRISRLPYVSPAYPHSHPYQQATLLTDWPASPDAQRLRNLLVYRGSFVRLASKKLASIIKGRPVYGEVDHLYAHDGTDLGVIEVLDEVCMKTGRTTKQVVQSADLIAPNRLVVRKIVLKRYEEAGPFSTGEENDHWRRASGCNKFILPYLGNVSRRMPFEPAPTSWMASPYAESLLDLIRTSDIEKSERFLRPDRVLAYLRHLLSGLAFLHDVVRLVHCDFKVDNVFITETFDAVIGDFGLARDKNGKAGGIETSQEIRSMGCIYYLSPENLRGFVAIPGAVLPEEAARTYSPDPRKGTYKDSKKEPDDMWGFGMLIVHLLDISKALDFLHGQDYPIRHGNVHINNVFVPHEPAQLSRNSMSVNGCLGAFDRIVSSEGTQNPGPDIWEDIRMYGTLFPEVLRSRYKFPHDAAPEEPPGLTRRNEMDVTYVHTIYRDTFERAMPPTMMSTIRGFLEVLIAEARGGHA</sequence>
<dbReference type="SUPFAM" id="SSF56112">
    <property type="entry name" value="Protein kinase-like (PK-like)"/>
    <property type="match status" value="1"/>
</dbReference>
<evidence type="ECO:0000256" key="5">
    <source>
        <dbReference type="ARBA" id="ARBA00022840"/>
    </source>
</evidence>
<dbReference type="PANTHER" id="PTHR43671:SF13">
    <property type="entry name" value="SERINE_THREONINE-PROTEIN KINASE NEK2"/>
    <property type="match status" value="1"/>
</dbReference>
<evidence type="ECO:0000256" key="1">
    <source>
        <dbReference type="ARBA" id="ARBA00012513"/>
    </source>
</evidence>
<evidence type="ECO:0000313" key="8">
    <source>
        <dbReference type="Proteomes" id="UP000006514"/>
    </source>
</evidence>
<name>J0DAD6_AURST</name>
<dbReference type="InterPro" id="IPR011009">
    <property type="entry name" value="Kinase-like_dom_sf"/>
</dbReference>
<keyword evidence="4 7" id="KW-0418">Kinase</keyword>
<reference evidence="8" key="1">
    <citation type="journal article" date="2012" name="Science">
        <title>The Paleozoic origin of enzymatic lignin decomposition reconstructed from 31 fungal genomes.</title>
        <authorList>
            <person name="Floudas D."/>
            <person name="Binder M."/>
            <person name="Riley R."/>
            <person name="Barry K."/>
            <person name="Blanchette R.A."/>
            <person name="Henrissat B."/>
            <person name="Martinez A.T."/>
            <person name="Otillar R."/>
            <person name="Spatafora J.W."/>
            <person name="Yadav J.S."/>
            <person name="Aerts A."/>
            <person name="Benoit I."/>
            <person name="Boyd A."/>
            <person name="Carlson A."/>
            <person name="Copeland A."/>
            <person name="Coutinho P.M."/>
            <person name="de Vries R.P."/>
            <person name="Ferreira P."/>
            <person name="Findley K."/>
            <person name="Foster B."/>
            <person name="Gaskell J."/>
            <person name="Glotzer D."/>
            <person name="Gorecki P."/>
            <person name="Heitman J."/>
            <person name="Hesse C."/>
            <person name="Hori C."/>
            <person name="Igarashi K."/>
            <person name="Jurgens J.A."/>
            <person name="Kallen N."/>
            <person name="Kersten P."/>
            <person name="Kohler A."/>
            <person name="Kuees U."/>
            <person name="Kumar T.K.A."/>
            <person name="Kuo A."/>
            <person name="LaButti K."/>
            <person name="Larrondo L.F."/>
            <person name="Lindquist E."/>
            <person name="Ling A."/>
            <person name="Lombard V."/>
            <person name="Lucas S."/>
            <person name="Lundell T."/>
            <person name="Martin R."/>
            <person name="McLaughlin D.J."/>
            <person name="Morgenstern I."/>
            <person name="Morin E."/>
            <person name="Murat C."/>
            <person name="Nagy L.G."/>
            <person name="Nolan M."/>
            <person name="Ohm R.A."/>
            <person name="Patyshakuliyeva A."/>
            <person name="Rokas A."/>
            <person name="Ruiz-Duenas F.J."/>
            <person name="Sabat G."/>
            <person name="Salamov A."/>
            <person name="Samejima M."/>
            <person name="Schmutz J."/>
            <person name="Slot J.C."/>
            <person name="St John F."/>
            <person name="Stenlid J."/>
            <person name="Sun H."/>
            <person name="Sun S."/>
            <person name="Syed K."/>
            <person name="Tsang A."/>
            <person name="Wiebenga A."/>
            <person name="Young D."/>
            <person name="Pisabarro A."/>
            <person name="Eastwood D.C."/>
            <person name="Martin F."/>
            <person name="Cullen D."/>
            <person name="Grigoriev I.V."/>
            <person name="Hibbett D.S."/>
        </authorList>
    </citation>
    <scope>NUCLEOTIDE SEQUENCE [LARGE SCALE GENOMIC DNA]</scope>
    <source>
        <strain evidence="8">TFB10046</strain>
    </source>
</reference>
<dbReference type="SMART" id="SM00220">
    <property type="entry name" value="S_TKc"/>
    <property type="match status" value="1"/>
</dbReference>
<dbReference type="PANTHER" id="PTHR43671">
    <property type="entry name" value="SERINE/THREONINE-PROTEIN KINASE NEK"/>
    <property type="match status" value="1"/>
</dbReference>
<evidence type="ECO:0000256" key="4">
    <source>
        <dbReference type="ARBA" id="ARBA00022777"/>
    </source>
</evidence>
<dbReference type="PROSITE" id="PS50011">
    <property type="entry name" value="PROTEIN_KINASE_DOM"/>
    <property type="match status" value="1"/>
</dbReference>
<dbReference type="GO" id="GO:0005524">
    <property type="term" value="F:ATP binding"/>
    <property type="evidence" value="ECO:0007669"/>
    <property type="project" value="UniProtKB-KW"/>
</dbReference>
<gene>
    <name evidence="7" type="ORF">AURDEDRAFT_173867</name>
</gene>
<accession>J0DAD6</accession>
<keyword evidence="3" id="KW-0547">Nucleotide-binding</keyword>
<evidence type="ECO:0000313" key="7">
    <source>
        <dbReference type="EMBL" id="EJD37109.1"/>
    </source>
</evidence>
<evidence type="ECO:0000259" key="6">
    <source>
        <dbReference type="PROSITE" id="PS50011"/>
    </source>
</evidence>
<dbReference type="Pfam" id="PF00069">
    <property type="entry name" value="Pkinase"/>
    <property type="match status" value="1"/>
</dbReference>
<dbReference type="InterPro" id="IPR000719">
    <property type="entry name" value="Prot_kinase_dom"/>
</dbReference>
<dbReference type="OrthoDB" id="341578at2759"/>
<dbReference type="PROSITE" id="PS00108">
    <property type="entry name" value="PROTEIN_KINASE_ST"/>
    <property type="match status" value="1"/>
</dbReference>
<organism evidence="7 8">
    <name type="scientific">Auricularia subglabra (strain TFB-10046 / SS5)</name>
    <name type="common">White-rot fungus</name>
    <name type="synonym">Auricularia delicata (strain TFB10046)</name>
    <dbReference type="NCBI Taxonomy" id="717982"/>
    <lineage>
        <taxon>Eukaryota</taxon>
        <taxon>Fungi</taxon>
        <taxon>Dikarya</taxon>
        <taxon>Basidiomycota</taxon>
        <taxon>Agaricomycotina</taxon>
        <taxon>Agaricomycetes</taxon>
        <taxon>Auriculariales</taxon>
        <taxon>Auriculariaceae</taxon>
        <taxon>Auricularia</taxon>
    </lineage>
</organism>
<keyword evidence="8" id="KW-1185">Reference proteome</keyword>
<evidence type="ECO:0000256" key="3">
    <source>
        <dbReference type="ARBA" id="ARBA00022741"/>
    </source>
</evidence>
<feature type="domain" description="Protein kinase" evidence="6">
    <location>
        <begin position="57"/>
        <end position="457"/>
    </location>
</feature>
<dbReference type="GO" id="GO:0004674">
    <property type="term" value="F:protein serine/threonine kinase activity"/>
    <property type="evidence" value="ECO:0007669"/>
    <property type="project" value="UniProtKB-EC"/>
</dbReference>
<dbReference type="InParanoid" id="J0DAD6"/>
<evidence type="ECO:0000256" key="2">
    <source>
        <dbReference type="ARBA" id="ARBA00022679"/>
    </source>
</evidence>
<dbReference type="InterPro" id="IPR050660">
    <property type="entry name" value="NEK_Ser/Thr_kinase"/>
</dbReference>
<dbReference type="AlphaFoldDB" id="J0DAD6"/>
<dbReference type="Proteomes" id="UP000006514">
    <property type="component" value="Unassembled WGS sequence"/>
</dbReference>
<protein>
    <recommendedName>
        <fullName evidence="1">non-specific serine/threonine protein kinase</fullName>
        <ecNumber evidence="1">2.7.11.1</ecNumber>
    </recommendedName>
</protein>
<dbReference type="KEGG" id="adl:AURDEDRAFT_173867"/>
<dbReference type="Gene3D" id="1.10.510.10">
    <property type="entry name" value="Transferase(Phosphotransferase) domain 1"/>
    <property type="match status" value="1"/>
</dbReference>
<dbReference type="EMBL" id="JH687847">
    <property type="protein sequence ID" value="EJD37109.1"/>
    <property type="molecule type" value="Genomic_DNA"/>
</dbReference>
<proteinExistence type="predicted"/>
<keyword evidence="5" id="KW-0067">ATP-binding</keyword>
<keyword evidence="2" id="KW-0808">Transferase</keyword>
<dbReference type="InterPro" id="IPR008271">
    <property type="entry name" value="Ser/Thr_kinase_AS"/>
</dbReference>
<dbReference type="EC" id="2.7.11.1" evidence="1"/>